<gene>
    <name evidence="1" type="ORF">GCM10017790_69270</name>
</gene>
<sequence>MVAILLCAGTTGCDAPAEQYQPKSACPVDKTSYSLSPGTYAGVGKPGDAKGNSSPFVVVFDEQHASRIGQVEIATMLNRLYHTAGLRNLGVEGDVVEKPRPDLGWFAAKPDPQDRLKVALQMLKQGEVSAAEFAAMVLPGFQIQPIEHESEHRVEAPGTATQSYTSYLVAIAVMSMTDSQVTQAESLLKQKKNQEAVEFIIGSVPWTKERYDLMERKSPVPSTEEMQRLGSELEEKATAVGADVSKYRKALQDARAFFDMSTRRSTTMTELTTGIAGAHAGECAPIAMNIGAAHTAEITSQFGQKNMSYAVVSPSSLESGTTLGNGSLSMPAFDRKVKGRSVDPDGGIGAFLDGRRKPSPASQNRWFKIKAEIAYAIAVIARAVSRPGDKPPYGLDRQKLGLAGTGPLAPSISIDPATISVVPVVGTDGVKRNEAVFQVNLLDKKTSLWIRTGFASIEDAEKQDHASLQQILERELKKMGEELKKEPLPDDAAQPKVAEVVSGLQAAVSDTKEGAMNAKLFG</sequence>
<evidence type="ECO:0000313" key="1">
    <source>
        <dbReference type="EMBL" id="GHH32326.1"/>
    </source>
</evidence>
<protein>
    <recommendedName>
        <fullName evidence="3">Lipoprotein</fullName>
    </recommendedName>
</protein>
<dbReference type="Proteomes" id="UP000635387">
    <property type="component" value="Unassembled WGS sequence"/>
</dbReference>
<proteinExistence type="predicted"/>
<keyword evidence="2" id="KW-1185">Reference proteome</keyword>
<evidence type="ECO:0000313" key="2">
    <source>
        <dbReference type="Proteomes" id="UP000635387"/>
    </source>
</evidence>
<accession>A0ABQ3M523</accession>
<comment type="caution">
    <text evidence="1">The sequence shown here is derived from an EMBL/GenBank/DDBJ whole genome shotgun (WGS) entry which is preliminary data.</text>
</comment>
<name>A0ABQ3M523_9PSEU</name>
<reference evidence="2" key="1">
    <citation type="journal article" date="2019" name="Int. J. Syst. Evol. Microbiol.">
        <title>The Global Catalogue of Microorganisms (GCM) 10K type strain sequencing project: providing services to taxonomists for standard genome sequencing and annotation.</title>
        <authorList>
            <consortium name="The Broad Institute Genomics Platform"/>
            <consortium name="The Broad Institute Genome Sequencing Center for Infectious Disease"/>
            <person name="Wu L."/>
            <person name="Ma J."/>
        </authorList>
    </citation>
    <scope>NUCLEOTIDE SEQUENCE [LARGE SCALE GENOMIC DNA]</scope>
    <source>
        <strain evidence="2">CGMCC 4.7683</strain>
    </source>
</reference>
<organism evidence="1 2">
    <name type="scientific">Amycolatopsis oliviviridis</name>
    <dbReference type="NCBI Taxonomy" id="1471590"/>
    <lineage>
        <taxon>Bacteria</taxon>
        <taxon>Bacillati</taxon>
        <taxon>Actinomycetota</taxon>
        <taxon>Actinomycetes</taxon>
        <taxon>Pseudonocardiales</taxon>
        <taxon>Pseudonocardiaceae</taxon>
        <taxon>Amycolatopsis</taxon>
    </lineage>
</organism>
<evidence type="ECO:0008006" key="3">
    <source>
        <dbReference type="Google" id="ProtNLM"/>
    </source>
</evidence>
<dbReference type="EMBL" id="BNAY01000010">
    <property type="protein sequence ID" value="GHH32326.1"/>
    <property type="molecule type" value="Genomic_DNA"/>
</dbReference>